<proteinExistence type="predicted"/>
<comment type="caution">
    <text evidence="1">The sequence shown here is derived from an EMBL/GenBank/DDBJ whole genome shotgun (WGS) entry which is preliminary data.</text>
</comment>
<dbReference type="EMBL" id="SPHZ02000001">
    <property type="protein sequence ID" value="KAF0934835.1"/>
    <property type="molecule type" value="Genomic_DNA"/>
</dbReference>
<dbReference type="AlphaFoldDB" id="A0A6G1FDF0"/>
<accession>A0A6G1FDF0</accession>
<feature type="non-terminal residue" evidence="1">
    <location>
        <position position="105"/>
    </location>
</feature>
<dbReference type="Proteomes" id="UP000479710">
    <property type="component" value="Unassembled WGS sequence"/>
</dbReference>
<keyword evidence="2" id="KW-1185">Reference proteome</keyword>
<protein>
    <submittedName>
        <fullName evidence="1">Uncharacterized protein</fullName>
    </submittedName>
</protein>
<organism evidence="1 2">
    <name type="scientific">Oryza meyeriana var. granulata</name>
    <dbReference type="NCBI Taxonomy" id="110450"/>
    <lineage>
        <taxon>Eukaryota</taxon>
        <taxon>Viridiplantae</taxon>
        <taxon>Streptophyta</taxon>
        <taxon>Embryophyta</taxon>
        <taxon>Tracheophyta</taxon>
        <taxon>Spermatophyta</taxon>
        <taxon>Magnoliopsida</taxon>
        <taxon>Liliopsida</taxon>
        <taxon>Poales</taxon>
        <taxon>Poaceae</taxon>
        <taxon>BOP clade</taxon>
        <taxon>Oryzoideae</taxon>
        <taxon>Oryzeae</taxon>
        <taxon>Oryzinae</taxon>
        <taxon>Oryza</taxon>
        <taxon>Oryza meyeriana</taxon>
    </lineage>
</organism>
<name>A0A6G1FDF0_9ORYZ</name>
<reference evidence="1 2" key="1">
    <citation type="submission" date="2019-11" db="EMBL/GenBank/DDBJ databases">
        <title>Whole genome sequence of Oryza granulata.</title>
        <authorList>
            <person name="Li W."/>
        </authorList>
    </citation>
    <scope>NUCLEOTIDE SEQUENCE [LARGE SCALE GENOMIC DNA]</scope>
    <source>
        <strain evidence="2">cv. Menghai</strain>
        <tissue evidence="1">Leaf</tissue>
    </source>
</reference>
<feature type="non-terminal residue" evidence="1">
    <location>
        <position position="1"/>
    </location>
</feature>
<gene>
    <name evidence="1" type="ORF">E2562_028839</name>
</gene>
<sequence>FFGVGEISTTTAVSRVQEVALPCVFSASVATAWALRRFGHHGWNLAKPLLRQHHPNNNQNAPRMKARDVLYVELKLHLLYGQPPPRRRFPTLRWTTFSTSVAQTW</sequence>
<evidence type="ECO:0000313" key="2">
    <source>
        <dbReference type="Proteomes" id="UP000479710"/>
    </source>
</evidence>
<evidence type="ECO:0000313" key="1">
    <source>
        <dbReference type="EMBL" id="KAF0934835.1"/>
    </source>
</evidence>